<proteinExistence type="predicted"/>
<evidence type="ECO:0000313" key="2">
    <source>
        <dbReference type="Proteomes" id="UP001055811"/>
    </source>
</evidence>
<comment type="caution">
    <text evidence="1">The sequence shown here is derived from an EMBL/GenBank/DDBJ whole genome shotgun (WGS) entry which is preliminary data.</text>
</comment>
<gene>
    <name evidence="1" type="ORF">L2E82_41870</name>
</gene>
<sequence length="700" mass="79824">MWVPLIRLVSLRNLAKHDLIIRFNSVSSLAQLPFSDVSDSSSDENPPFSHNNNSTNSFGHTRHVFDRYRFTKTLEYLLTKPKTAMFLITHLKESDFKHDVVTYISIIRFLCYWGMMERLQYVFLEVIEDKIGAFGFEISDLVEELLEEMNVDGWNLFNRAIDALVTVFCKVWKFDEAFDVLLKVQSGFLPSVFTCNLFMKLLVEEGKVDMAMVVYDHLKKNGFCPTAYTYGIVVKGLCKKSCLKEAGEVFKEMNEAGVEPNSFTSGSYIDGLCSNGYTNLALDVLKMSDSPIDVFAYTSVVRGFVKELKLEEAENIFLEMKKVAIVPNVYCYGALIQGYCRKLDILKAVDLHNEMCSKGIRTNCVIVSSIMQCWCHLGMSFKAVNEFINAMESGIFLDEISFNIAIDALCTLGQMEKAMVLLEDMKRKKMKLDVKHYTTLIKGYCLQSDLINAFNIFNEMKQKGLKPDTITFNMLLDGLSKCGLFEETMCLFDTMKMLGLEPTKATNNVIIEGLCKSGKVKEAGLFFNNLERKSLNDYVAMVNAYCDTNNVIKAYELFLTLSNQEKEGFLRTKASCCLKLLSCLCEKGETDRALILFKEILKSENGASKFMYSKLMYAYCRAGDMKMARCVFDDMISRGIIPDVISYTIMLDGYCRMNCLKEAKHLLNDMINHGIQPDNITYTVLFQRGFLEWEKRNGFD</sequence>
<organism evidence="1 2">
    <name type="scientific">Cichorium intybus</name>
    <name type="common">Chicory</name>
    <dbReference type="NCBI Taxonomy" id="13427"/>
    <lineage>
        <taxon>Eukaryota</taxon>
        <taxon>Viridiplantae</taxon>
        <taxon>Streptophyta</taxon>
        <taxon>Embryophyta</taxon>
        <taxon>Tracheophyta</taxon>
        <taxon>Spermatophyta</taxon>
        <taxon>Magnoliopsida</taxon>
        <taxon>eudicotyledons</taxon>
        <taxon>Gunneridae</taxon>
        <taxon>Pentapetalae</taxon>
        <taxon>asterids</taxon>
        <taxon>campanulids</taxon>
        <taxon>Asterales</taxon>
        <taxon>Asteraceae</taxon>
        <taxon>Cichorioideae</taxon>
        <taxon>Cichorieae</taxon>
        <taxon>Cichoriinae</taxon>
        <taxon>Cichorium</taxon>
    </lineage>
</organism>
<protein>
    <submittedName>
        <fullName evidence="1">Uncharacterized protein</fullName>
    </submittedName>
</protein>
<dbReference type="EMBL" id="CM042016">
    <property type="protein sequence ID" value="KAI3698368.1"/>
    <property type="molecule type" value="Genomic_DNA"/>
</dbReference>
<dbReference type="Proteomes" id="UP001055811">
    <property type="component" value="Linkage Group LG08"/>
</dbReference>
<reference evidence="2" key="1">
    <citation type="journal article" date="2022" name="Mol. Ecol. Resour.">
        <title>The genomes of chicory, endive, great burdock and yacon provide insights into Asteraceae palaeo-polyploidization history and plant inulin production.</title>
        <authorList>
            <person name="Fan W."/>
            <person name="Wang S."/>
            <person name="Wang H."/>
            <person name="Wang A."/>
            <person name="Jiang F."/>
            <person name="Liu H."/>
            <person name="Zhao H."/>
            <person name="Xu D."/>
            <person name="Zhang Y."/>
        </authorList>
    </citation>
    <scope>NUCLEOTIDE SEQUENCE [LARGE SCALE GENOMIC DNA]</scope>
    <source>
        <strain evidence="2">cv. Punajuju</strain>
    </source>
</reference>
<reference evidence="1 2" key="2">
    <citation type="journal article" date="2022" name="Mol. Ecol. Resour.">
        <title>The genomes of chicory, endive, great burdock and yacon provide insights into Asteraceae paleo-polyploidization history and plant inulin production.</title>
        <authorList>
            <person name="Fan W."/>
            <person name="Wang S."/>
            <person name="Wang H."/>
            <person name="Wang A."/>
            <person name="Jiang F."/>
            <person name="Liu H."/>
            <person name="Zhao H."/>
            <person name="Xu D."/>
            <person name="Zhang Y."/>
        </authorList>
    </citation>
    <scope>NUCLEOTIDE SEQUENCE [LARGE SCALE GENOMIC DNA]</scope>
    <source>
        <strain evidence="2">cv. Punajuju</strain>
        <tissue evidence="1">Leaves</tissue>
    </source>
</reference>
<keyword evidence="2" id="KW-1185">Reference proteome</keyword>
<name>A0ACB8ZL57_CICIN</name>
<evidence type="ECO:0000313" key="1">
    <source>
        <dbReference type="EMBL" id="KAI3698368.1"/>
    </source>
</evidence>
<accession>A0ACB8ZL57</accession>